<dbReference type="AlphaFoldDB" id="A0A8B9STH3"/>
<proteinExistence type="predicted"/>
<organism evidence="3 4">
    <name type="scientific">Anas platyrhynchos</name>
    <name type="common">Mallard</name>
    <name type="synonym">Anas boschas</name>
    <dbReference type="NCBI Taxonomy" id="8839"/>
    <lineage>
        <taxon>Eukaryota</taxon>
        <taxon>Metazoa</taxon>
        <taxon>Chordata</taxon>
        <taxon>Craniata</taxon>
        <taxon>Vertebrata</taxon>
        <taxon>Euteleostomi</taxon>
        <taxon>Archelosauria</taxon>
        <taxon>Archosauria</taxon>
        <taxon>Dinosauria</taxon>
        <taxon>Saurischia</taxon>
        <taxon>Theropoda</taxon>
        <taxon>Coelurosauria</taxon>
        <taxon>Aves</taxon>
        <taxon>Neognathae</taxon>
        <taxon>Galloanserae</taxon>
        <taxon>Anseriformes</taxon>
        <taxon>Anatidae</taxon>
        <taxon>Anatinae</taxon>
        <taxon>Anas</taxon>
    </lineage>
</organism>
<feature type="signal peptide" evidence="2">
    <location>
        <begin position="1"/>
        <end position="24"/>
    </location>
</feature>
<sequence>MAARLEAALLLLLLLGGVLPPTRSCPGTPGAGAGASPEPLPGTPGPAVLGALLRSLQRTSGCSLPSRPGFPGGRGSLARLSPRSWDPPTAPFWTMATPQRFGRRR</sequence>
<feature type="region of interest" description="Disordered" evidence="1">
    <location>
        <begin position="23"/>
        <end position="46"/>
    </location>
</feature>
<reference evidence="3" key="1">
    <citation type="submission" date="2019-08" db="EMBL/GenBank/DDBJ databases">
        <title>Three high-quality genomes provides insights into domestication of ducks.</title>
        <authorList>
            <person name="Hou Z.C."/>
            <person name="Zhu F."/>
            <person name="Yin Z.T."/>
            <person name="Zhang F."/>
        </authorList>
    </citation>
    <scope>NUCLEOTIDE SEQUENCE [LARGE SCALE GENOMIC DNA]</scope>
</reference>
<reference evidence="3" key="3">
    <citation type="submission" date="2025-09" db="UniProtKB">
        <authorList>
            <consortium name="Ensembl"/>
        </authorList>
    </citation>
    <scope>IDENTIFICATION</scope>
</reference>
<feature type="region of interest" description="Disordered" evidence="1">
    <location>
        <begin position="61"/>
        <end position="105"/>
    </location>
</feature>
<evidence type="ECO:0000256" key="1">
    <source>
        <dbReference type="SAM" id="MobiDB-lite"/>
    </source>
</evidence>
<dbReference type="Proteomes" id="UP000694400">
    <property type="component" value="Chromosome 31"/>
</dbReference>
<reference evidence="3" key="2">
    <citation type="submission" date="2025-08" db="UniProtKB">
        <authorList>
            <consortium name="Ensembl"/>
        </authorList>
    </citation>
    <scope>IDENTIFICATION</scope>
</reference>
<protein>
    <submittedName>
        <fullName evidence="3">Uncharacterized protein</fullName>
    </submittedName>
</protein>
<dbReference type="GO" id="GO:0005184">
    <property type="term" value="F:neuropeptide hormone activity"/>
    <property type="evidence" value="ECO:0007669"/>
    <property type="project" value="InterPro"/>
</dbReference>
<keyword evidence="2" id="KW-0732">Signal</keyword>
<dbReference type="InterPro" id="IPR008065">
    <property type="entry name" value="NPFF"/>
</dbReference>
<name>A0A8B9STH3_ANAPL</name>
<feature type="chain" id="PRO_5034999521" evidence="2">
    <location>
        <begin position="25"/>
        <end position="105"/>
    </location>
</feature>
<evidence type="ECO:0000256" key="2">
    <source>
        <dbReference type="SAM" id="SignalP"/>
    </source>
</evidence>
<dbReference type="PRINTS" id="PR01682">
    <property type="entry name" value="FMRFAMIDEPEP"/>
</dbReference>
<accession>A0A8B9STH3</accession>
<evidence type="ECO:0000313" key="3">
    <source>
        <dbReference type="Ensembl" id="ENSAPLP00020010843.1"/>
    </source>
</evidence>
<evidence type="ECO:0000313" key="4">
    <source>
        <dbReference type="Proteomes" id="UP000694400"/>
    </source>
</evidence>
<dbReference type="Ensembl" id="ENSAPLT00020011681.1">
    <property type="protein sequence ID" value="ENSAPLP00020010843.1"/>
    <property type="gene ID" value="ENSAPLG00020008009.1"/>
</dbReference>